<accession>W4VI42</accession>
<reference evidence="2 3" key="1">
    <citation type="journal article" date="2014" name="Genome Announc.">
        <title>Draft Genome Sequence of the Boron-Tolerant and Moderately Halotolerant Bacterium Gracilibacillus boraciitolerans JCM 21714T.</title>
        <authorList>
            <person name="Ahmed I."/>
            <person name="Oshima K."/>
            <person name="Suda W."/>
            <person name="Kitamura K."/>
            <person name="Iida T."/>
            <person name="Ohmori Y."/>
            <person name="Fujiwara T."/>
            <person name="Hattori M."/>
            <person name="Ohkuma M."/>
        </authorList>
    </citation>
    <scope>NUCLEOTIDE SEQUENCE [LARGE SCALE GENOMIC DNA]</scope>
    <source>
        <strain evidence="2 3">JCM 21714</strain>
    </source>
</reference>
<protein>
    <submittedName>
        <fullName evidence="2">PTS system</fullName>
    </submittedName>
</protein>
<dbReference type="PROSITE" id="PS51097">
    <property type="entry name" value="PTS_EIIA_TYPE_5"/>
    <property type="match status" value="1"/>
</dbReference>
<dbReference type="GO" id="GO:0005737">
    <property type="term" value="C:cytoplasm"/>
    <property type="evidence" value="ECO:0007669"/>
    <property type="project" value="InterPro"/>
</dbReference>
<comment type="caution">
    <text evidence="2">The sequence shown here is derived from an EMBL/GenBank/DDBJ whole genome shotgun (WGS) entry which is preliminary data.</text>
</comment>
<proteinExistence type="predicted"/>
<name>W4VI42_9BACI</name>
<dbReference type="InterPro" id="IPR004716">
    <property type="entry name" value="PTS_IIA_glucitol/sorbitol-sp"/>
</dbReference>
<dbReference type="Gene3D" id="2.40.33.40">
    <property type="entry name" value="Phosphotransferase system, glucitol/sorbitol-specific IIA component"/>
    <property type="match status" value="1"/>
</dbReference>
<dbReference type="GO" id="GO:0008982">
    <property type="term" value="F:protein-N(PI)-phosphohistidine-sugar phosphotransferase activity"/>
    <property type="evidence" value="ECO:0007669"/>
    <property type="project" value="InterPro"/>
</dbReference>
<dbReference type="SUPFAM" id="SSF141530">
    <property type="entry name" value="PTSIIA/GutA-like"/>
    <property type="match status" value="1"/>
</dbReference>
<dbReference type="STRING" id="1298598.JCM21714_2107"/>
<dbReference type="eggNOG" id="COG3731">
    <property type="taxonomic scope" value="Bacteria"/>
</dbReference>
<dbReference type="PANTHER" id="PTHR40398:SF1">
    <property type="entry name" value="PTS SYSTEM GLUCITOL_SORBITOL-SPECIFIC EIIA COMPONENT"/>
    <property type="match status" value="1"/>
</dbReference>
<evidence type="ECO:0000256" key="1">
    <source>
        <dbReference type="PROSITE-ProRule" id="PRU00420"/>
    </source>
</evidence>
<comment type="caution">
    <text evidence="1">Lacks conserved residue(s) required for the propagation of feature annotation.</text>
</comment>
<organism evidence="2 3">
    <name type="scientific">Gracilibacillus boraciitolerans JCM 21714</name>
    <dbReference type="NCBI Taxonomy" id="1298598"/>
    <lineage>
        <taxon>Bacteria</taxon>
        <taxon>Bacillati</taxon>
        <taxon>Bacillota</taxon>
        <taxon>Bacilli</taxon>
        <taxon>Bacillales</taxon>
        <taxon>Bacillaceae</taxon>
        <taxon>Gracilibacillus</taxon>
    </lineage>
</organism>
<dbReference type="GO" id="GO:0009401">
    <property type="term" value="P:phosphoenolpyruvate-dependent sugar phosphotransferase system"/>
    <property type="evidence" value="ECO:0007669"/>
    <property type="project" value="InterPro"/>
</dbReference>
<dbReference type="PANTHER" id="PTHR40398">
    <property type="entry name" value="PTS SYSTEM GLUCITOL/SORBITOL-SPECIFIC EIIA COMPONENT"/>
    <property type="match status" value="1"/>
</dbReference>
<dbReference type="Pfam" id="PF03829">
    <property type="entry name" value="PTSIIA_gutA"/>
    <property type="match status" value="1"/>
</dbReference>
<gene>
    <name evidence="2" type="ORF">JCM21714_2107</name>
</gene>
<dbReference type="Proteomes" id="UP000019102">
    <property type="component" value="Unassembled WGS sequence"/>
</dbReference>
<dbReference type="GO" id="GO:0016301">
    <property type="term" value="F:kinase activity"/>
    <property type="evidence" value="ECO:0007669"/>
    <property type="project" value="TreeGrafter"/>
</dbReference>
<evidence type="ECO:0000313" key="3">
    <source>
        <dbReference type="Proteomes" id="UP000019102"/>
    </source>
</evidence>
<sequence>MQIKFETQVNKIGSSVADFLGEKILILFDENAPTELSDYCLSITVNDVDNEIKVGDILQIGNNKYNITSVGDAVEKNLTSLGHITLKFDGSEDPELPGTLYLEDTEIHEINQGDIIRIYS</sequence>
<dbReference type="InterPro" id="IPR036665">
    <property type="entry name" value="PTS_IIA_glucitol/sorbitol_sf"/>
</dbReference>
<dbReference type="RefSeq" id="WP_035723152.1">
    <property type="nucleotide sequence ID" value="NZ_BAVS01000009.1"/>
</dbReference>
<dbReference type="OrthoDB" id="5113885at2"/>
<keyword evidence="3" id="KW-1185">Reference proteome</keyword>
<dbReference type="EMBL" id="BAVS01000009">
    <property type="protein sequence ID" value="GAE93070.1"/>
    <property type="molecule type" value="Genomic_DNA"/>
</dbReference>
<evidence type="ECO:0000313" key="2">
    <source>
        <dbReference type="EMBL" id="GAE93070.1"/>
    </source>
</evidence>
<dbReference type="AlphaFoldDB" id="W4VI42"/>